<evidence type="ECO:0000259" key="3">
    <source>
        <dbReference type="Pfam" id="PF13240"/>
    </source>
</evidence>
<keyword evidence="1" id="KW-0175">Coiled coil</keyword>
<feature type="coiled-coil region" evidence="1">
    <location>
        <begin position="105"/>
        <end position="132"/>
    </location>
</feature>
<keyword evidence="2" id="KW-1133">Transmembrane helix</keyword>
<name>A0A921IKC2_9FIRM</name>
<comment type="caution">
    <text evidence="4">The sequence shown here is derived from an EMBL/GenBank/DDBJ whole genome shotgun (WGS) entry which is preliminary data.</text>
</comment>
<reference evidence="4" key="1">
    <citation type="journal article" date="2021" name="PeerJ">
        <title>Extensive microbial diversity within the chicken gut microbiome revealed by metagenomics and culture.</title>
        <authorList>
            <person name="Gilroy R."/>
            <person name="Ravi A."/>
            <person name="Getino M."/>
            <person name="Pursley I."/>
            <person name="Horton D.L."/>
            <person name="Alikhan N.F."/>
            <person name="Baker D."/>
            <person name="Gharbi K."/>
            <person name="Hall N."/>
            <person name="Watson M."/>
            <person name="Adriaenssens E.M."/>
            <person name="Foster-Nyarko E."/>
            <person name="Jarju S."/>
            <person name="Secka A."/>
            <person name="Antonio M."/>
            <person name="Oren A."/>
            <person name="Chaudhuri R.R."/>
            <person name="La Ragione R."/>
            <person name="Hildebrand F."/>
            <person name="Pallen M.J."/>
        </authorList>
    </citation>
    <scope>NUCLEOTIDE SEQUENCE</scope>
    <source>
        <strain evidence="4">ChiBcec21-2208</strain>
    </source>
</reference>
<accession>A0A921IKC2</accession>
<feature type="domain" description="Zinc-ribbon" evidence="3">
    <location>
        <begin position="2"/>
        <end position="23"/>
    </location>
</feature>
<keyword evidence="2" id="KW-0812">Transmembrane</keyword>
<proteinExistence type="predicted"/>
<evidence type="ECO:0000256" key="2">
    <source>
        <dbReference type="SAM" id="Phobius"/>
    </source>
</evidence>
<evidence type="ECO:0000256" key="1">
    <source>
        <dbReference type="SAM" id="Coils"/>
    </source>
</evidence>
<gene>
    <name evidence="4" type="ORF">K8V20_10000</name>
</gene>
<dbReference type="Pfam" id="PF13240">
    <property type="entry name" value="Zn_Ribbon_1"/>
    <property type="match status" value="1"/>
</dbReference>
<reference evidence="4" key="2">
    <citation type="submission" date="2021-09" db="EMBL/GenBank/DDBJ databases">
        <authorList>
            <person name="Gilroy R."/>
        </authorList>
    </citation>
    <scope>NUCLEOTIDE SEQUENCE</scope>
    <source>
        <strain evidence="4">ChiBcec21-2208</strain>
    </source>
</reference>
<feature type="transmembrane region" description="Helical" evidence="2">
    <location>
        <begin position="44"/>
        <end position="65"/>
    </location>
</feature>
<sequence length="219" mass="23590">MFCGKCGAKLEEGMTFCPQCGTPTGAAPAAETAGTAPAAKKPNLPVLIGAVVLVAVIVVSLLFAVGPLGGRSAEKTIDQLFESVLNADTRGLMSLVPDGMVEAAMEESDMDEDEYEEQLDDMDEQLESSLSMMEALAGEDWTMTHEIVSTENITGEDLADLKDDYEEYNVKISAAKKLKLHITLLDSEGEEVDDSSTEMYVVKCGRDWCLDVNSMGNIF</sequence>
<dbReference type="Proteomes" id="UP000782880">
    <property type="component" value="Unassembled WGS sequence"/>
</dbReference>
<keyword evidence="2" id="KW-0472">Membrane</keyword>
<dbReference type="InterPro" id="IPR026870">
    <property type="entry name" value="Zinc_ribbon_dom"/>
</dbReference>
<organism evidence="4 5">
    <name type="scientific">Subdoligranulum variabile</name>
    <dbReference type="NCBI Taxonomy" id="214851"/>
    <lineage>
        <taxon>Bacteria</taxon>
        <taxon>Bacillati</taxon>
        <taxon>Bacillota</taxon>
        <taxon>Clostridia</taxon>
        <taxon>Eubacteriales</taxon>
        <taxon>Oscillospiraceae</taxon>
        <taxon>Subdoligranulum</taxon>
    </lineage>
</organism>
<evidence type="ECO:0000313" key="4">
    <source>
        <dbReference type="EMBL" id="HJG28955.1"/>
    </source>
</evidence>
<dbReference type="EMBL" id="DYVE01000257">
    <property type="protein sequence ID" value="HJG28955.1"/>
    <property type="molecule type" value="Genomic_DNA"/>
</dbReference>
<protein>
    <submittedName>
        <fullName evidence="4">Zinc ribbon domain-containing protein</fullName>
    </submittedName>
</protein>
<dbReference type="AlphaFoldDB" id="A0A921IKC2"/>
<evidence type="ECO:0000313" key="5">
    <source>
        <dbReference type="Proteomes" id="UP000782880"/>
    </source>
</evidence>